<evidence type="ECO:0000313" key="1">
    <source>
        <dbReference type="EMBL" id="AZA49429.1"/>
    </source>
</evidence>
<organism evidence="2 3">
    <name type="scientific">Chryseobacterium carnipullorum</name>
    <dbReference type="NCBI Taxonomy" id="1124835"/>
    <lineage>
        <taxon>Bacteria</taxon>
        <taxon>Pseudomonadati</taxon>
        <taxon>Bacteroidota</taxon>
        <taxon>Flavobacteriia</taxon>
        <taxon>Flavobacteriales</taxon>
        <taxon>Weeksellaceae</taxon>
        <taxon>Chryseobacterium group</taxon>
        <taxon>Chryseobacterium</taxon>
    </lineage>
</organism>
<dbReference type="Proteomes" id="UP000273270">
    <property type="component" value="Chromosome"/>
</dbReference>
<dbReference type="PANTHER" id="PTHR40260">
    <property type="entry name" value="BLR8190 PROTEIN"/>
    <property type="match status" value="1"/>
</dbReference>
<dbReference type="SUPFAM" id="SSF54909">
    <property type="entry name" value="Dimeric alpha+beta barrel"/>
    <property type="match status" value="1"/>
</dbReference>
<dbReference type="EMBL" id="UFVQ01000003">
    <property type="protein sequence ID" value="STC94325.1"/>
    <property type="molecule type" value="Genomic_DNA"/>
</dbReference>
<reference evidence="4" key="2">
    <citation type="submission" date="2018-11" db="EMBL/GenBank/DDBJ databases">
        <title>Proposal to divide the Flavobacteriaceae and reorganize its genera based on Amino Acid Identity values calculated from whole genome sequences.</title>
        <authorList>
            <person name="Nicholson A.C."/>
            <person name="Gulvik C.A."/>
            <person name="Whitney A.M."/>
            <person name="Humrighouse B.W."/>
            <person name="Bell M."/>
            <person name="Holmes B."/>
            <person name="Steigerwalt A.G."/>
            <person name="Villarma A."/>
            <person name="Sheth M."/>
            <person name="Batra D."/>
            <person name="Pryor J."/>
            <person name="Bernardet J.-F."/>
            <person name="Hugo C."/>
            <person name="Kampfer P."/>
            <person name="Newman J."/>
            <person name="McQuiston J.R."/>
        </authorList>
    </citation>
    <scope>NUCLEOTIDE SEQUENCE [LARGE SCALE GENOMIC DNA]</scope>
    <source>
        <strain evidence="4">G0188</strain>
    </source>
</reference>
<proteinExistence type="predicted"/>
<dbReference type="AlphaFoldDB" id="A0A1M7M450"/>
<protein>
    <submittedName>
        <fullName evidence="1">EthD family reductase</fullName>
    </submittedName>
    <submittedName>
        <fullName evidence="2">EthD protein</fullName>
    </submittedName>
</protein>
<reference evidence="2 3" key="1">
    <citation type="submission" date="2018-06" db="EMBL/GenBank/DDBJ databases">
        <authorList>
            <consortium name="Pathogen Informatics"/>
            <person name="Doyle S."/>
        </authorList>
    </citation>
    <scope>NUCLEOTIDE SEQUENCE [LARGE SCALE GENOMIC DNA]</scope>
    <source>
        <strain evidence="2 3">NCTC13533</strain>
    </source>
</reference>
<evidence type="ECO:0000313" key="4">
    <source>
        <dbReference type="Proteomes" id="UP000273270"/>
    </source>
</evidence>
<reference evidence="1" key="3">
    <citation type="submission" date="2018-11" db="EMBL/GenBank/DDBJ databases">
        <title>Proposal to divide the Flavobacteriaceae and reorganize its genera based on Amino Acid Identity values calculated from whole genome sequences.</title>
        <authorList>
            <person name="Nicholson A.C."/>
            <person name="Gulvik C.A."/>
            <person name="Whitney A.M."/>
            <person name="Humrighouse B.W."/>
            <person name="Bell M."/>
            <person name="Holmes B."/>
            <person name="Steigerwalt A."/>
            <person name="Villarma A."/>
            <person name="Sheth M."/>
            <person name="Batra D."/>
            <person name="Pryor J."/>
            <person name="Bernardet J.-F."/>
            <person name="Hugo C."/>
            <person name="Kampfer P."/>
            <person name="Newman J."/>
            <person name="Mcquiston J.R."/>
        </authorList>
    </citation>
    <scope>NUCLEOTIDE SEQUENCE [LARGE SCALE GENOMIC DNA]</scope>
    <source>
        <strain evidence="1">G0188</strain>
    </source>
</reference>
<dbReference type="InterPro" id="IPR009799">
    <property type="entry name" value="EthD_dom"/>
</dbReference>
<dbReference type="EMBL" id="CP033920">
    <property type="protein sequence ID" value="AZA49429.1"/>
    <property type="molecule type" value="Genomic_DNA"/>
</dbReference>
<dbReference type="KEGG" id="ccau:EG346_15120"/>
<dbReference type="PANTHER" id="PTHR40260:SF2">
    <property type="entry name" value="BLR8190 PROTEIN"/>
    <property type="match status" value="1"/>
</dbReference>
<accession>A0A1M7M450</accession>
<dbReference type="OrthoDB" id="9780929at2"/>
<dbReference type="RefSeq" id="WP_073335650.1">
    <property type="nucleotide sequence ID" value="NZ_CP033920.1"/>
</dbReference>
<evidence type="ECO:0000313" key="2">
    <source>
        <dbReference type="EMBL" id="STC94325.1"/>
    </source>
</evidence>
<accession>A0A376DRT3</accession>
<dbReference type="InterPro" id="IPR011008">
    <property type="entry name" value="Dimeric_a/b-barrel"/>
</dbReference>
<dbReference type="GO" id="GO:0016491">
    <property type="term" value="F:oxidoreductase activity"/>
    <property type="evidence" value="ECO:0007669"/>
    <property type="project" value="InterPro"/>
</dbReference>
<dbReference type="Gene3D" id="3.30.70.100">
    <property type="match status" value="1"/>
</dbReference>
<evidence type="ECO:0000313" key="3">
    <source>
        <dbReference type="Proteomes" id="UP000255224"/>
    </source>
</evidence>
<keyword evidence="4" id="KW-1185">Reference proteome</keyword>
<name>A0A1M7M450_CHRCU</name>
<dbReference type="NCBIfam" id="TIGR02118">
    <property type="entry name" value="EthD family reductase"/>
    <property type="match status" value="1"/>
</dbReference>
<dbReference type="Proteomes" id="UP000255224">
    <property type="component" value="Unassembled WGS sequence"/>
</dbReference>
<gene>
    <name evidence="1" type="ORF">EG346_15120</name>
    <name evidence="2" type="ORF">NCTC13533_01521</name>
</gene>
<sequence>MFKVTIFYPVKENDWFDMEYYLQKHVPLSRSVFGKSLKGLAIEEAYNDEKNETYQYLYKVIGHLFFEKVEDFYLNFLPNEELLRKDSENYTNVDPILQICRVIVCDHYE</sequence>